<organism evidence="6 7">
    <name type="scientific">Archangium minus</name>
    <dbReference type="NCBI Taxonomy" id="83450"/>
    <lineage>
        <taxon>Bacteria</taxon>
        <taxon>Pseudomonadati</taxon>
        <taxon>Myxococcota</taxon>
        <taxon>Myxococcia</taxon>
        <taxon>Myxococcales</taxon>
        <taxon>Cystobacterineae</taxon>
        <taxon>Archangiaceae</taxon>
        <taxon>Archangium</taxon>
    </lineage>
</organism>
<evidence type="ECO:0000256" key="4">
    <source>
        <dbReference type="ARBA" id="ARBA00022898"/>
    </source>
</evidence>
<sequence>MKAHDFARYVDVARQPRTEAPRWFKVRSDINSAFPSPFRSETEEDPLSQGMKQALSLLNALKPEPQGPAYLGTNPAVPDYSDSANAQLGQTGLPLGDVVTQSAGLFEGMPHWNHPQTMPNVIPPANLAGIISAMMTQVFSPNIIEGEYSWNVERSELESAAMLARLIGWDNPNNLDGTTEPAPGGLYTFGGSGCYFYGMKYALTRVLGKESRSRGIRTDAKILVSQQGHYCKENSSDWTGLGMDNVVQIRTDPQTNAMDLNHLEQVMLALNEAQVPIAAVVCTMGTTDAFAVDDVKAVRALVEKYPNPAPYGKTFIYCDAVIGWAWLTFSTYDFSSNPLGFSPAVLEQVRKNYEALQHMREADAVGCDFHKVGWAPYNCSFIAMRDFTEFQNLMRRGESAYLQARTRYNPGLYTLEVSRTGAYSMAGWATLRFLGREGFQSILGGVLEVQEALRGLIQEHPELVCVNTADTGFVTLFRVYPPGTNAQQQYERELNNPDALPELKRHNELQEKVTDKVWEWFRSGQLHDGAYAPYISYTSGFRPTAYNPDTTMDGAVIYAIKSYPMNLNVGLDSMQVLLKIVLAARDEVLREEAAGHAPTPRKPVARRAIPRWGTVEDLLSGVTRRTHRG</sequence>
<keyword evidence="4" id="KW-0663">Pyridoxal phosphate</keyword>
<dbReference type="GO" id="GO:0008483">
    <property type="term" value="F:transaminase activity"/>
    <property type="evidence" value="ECO:0007669"/>
    <property type="project" value="UniProtKB-KW"/>
</dbReference>
<dbReference type="PANTHER" id="PTHR45677:SF8">
    <property type="entry name" value="CYSTEINE SULFINIC ACID DECARBOXYLASE"/>
    <property type="match status" value="1"/>
</dbReference>
<dbReference type="SUPFAM" id="SSF53383">
    <property type="entry name" value="PLP-dependent transferases"/>
    <property type="match status" value="1"/>
</dbReference>
<dbReference type="Gene3D" id="3.90.1150.10">
    <property type="entry name" value="Aspartate Aminotransferase, domain 1"/>
    <property type="match status" value="1"/>
</dbReference>
<evidence type="ECO:0000256" key="2">
    <source>
        <dbReference type="ARBA" id="ARBA00009533"/>
    </source>
</evidence>
<dbReference type="InterPro" id="IPR015422">
    <property type="entry name" value="PyrdxlP-dep_Trfase_small"/>
</dbReference>
<evidence type="ECO:0000256" key="1">
    <source>
        <dbReference type="ARBA" id="ARBA00001933"/>
    </source>
</evidence>
<keyword evidence="6" id="KW-0808">Transferase</keyword>
<dbReference type="InterPro" id="IPR002129">
    <property type="entry name" value="PyrdxlP-dep_de-COase"/>
</dbReference>
<gene>
    <name evidence="6" type="ORF">F0U60_15625</name>
</gene>
<keyword evidence="3" id="KW-0210">Decarboxylase</keyword>
<keyword evidence="6" id="KW-0032">Aminotransferase</keyword>
<dbReference type="PANTHER" id="PTHR45677">
    <property type="entry name" value="GLUTAMATE DECARBOXYLASE-RELATED"/>
    <property type="match status" value="1"/>
</dbReference>
<protein>
    <submittedName>
        <fullName evidence="6">Aspartate aminotransferase family protein</fullName>
    </submittedName>
</protein>
<evidence type="ECO:0000313" key="7">
    <source>
        <dbReference type="Proteomes" id="UP001611383"/>
    </source>
</evidence>
<dbReference type="Pfam" id="PF00282">
    <property type="entry name" value="Pyridoxal_deC"/>
    <property type="match status" value="2"/>
</dbReference>
<reference evidence="6 7" key="1">
    <citation type="submission" date="2019-08" db="EMBL/GenBank/DDBJ databases">
        <title>Archangium and Cystobacter genomes.</title>
        <authorList>
            <person name="Chen I.-C.K."/>
            <person name="Wielgoss S."/>
        </authorList>
    </citation>
    <scope>NUCLEOTIDE SEQUENCE [LARGE SCALE GENOMIC DNA]</scope>
    <source>
        <strain evidence="6 7">Cbm 6</strain>
    </source>
</reference>
<evidence type="ECO:0000256" key="5">
    <source>
        <dbReference type="ARBA" id="ARBA00023239"/>
    </source>
</evidence>
<accession>A0ABY9WRE5</accession>
<comment type="similarity">
    <text evidence="2">Belongs to the group II decarboxylase family.</text>
</comment>
<keyword evidence="7" id="KW-1185">Reference proteome</keyword>
<comment type="cofactor">
    <cofactor evidence="1">
        <name>pyridoxal 5'-phosphate</name>
        <dbReference type="ChEBI" id="CHEBI:597326"/>
    </cofactor>
</comment>
<dbReference type="InterPro" id="IPR015421">
    <property type="entry name" value="PyrdxlP-dep_Trfase_major"/>
</dbReference>
<name>A0ABY9WRE5_9BACT</name>
<evidence type="ECO:0000313" key="6">
    <source>
        <dbReference type="EMBL" id="WNG45372.1"/>
    </source>
</evidence>
<dbReference type="EMBL" id="CP043494">
    <property type="protein sequence ID" value="WNG45372.1"/>
    <property type="molecule type" value="Genomic_DNA"/>
</dbReference>
<evidence type="ECO:0000256" key="3">
    <source>
        <dbReference type="ARBA" id="ARBA00022793"/>
    </source>
</evidence>
<keyword evidence="5" id="KW-0456">Lyase</keyword>
<proteinExistence type="inferred from homology"/>
<dbReference type="Gene3D" id="3.40.640.10">
    <property type="entry name" value="Type I PLP-dependent aspartate aminotransferase-like (Major domain)"/>
    <property type="match status" value="1"/>
</dbReference>
<dbReference type="InterPro" id="IPR015424">
    <property type="entry name" value="PyrdxlP-dep_Trfase"/>
</dbReference>
<dbReference type="Proteomes" id="UP001611383">
    <property type="component" value="Chromosome"/>
</dbReference>